<comment type="function">
    <text evidence="8">Transfers the 4'-phosphopantetheine moiety from coenzyme A to a Ser of acyl-carrier-protein.</text>
</comment>
<organism evidence="10 11">
    <name type="scientific">Candidatus Kaiserbacteria bacterium RIFCSPHIGHO2_02_FULL_55_17</name>
    <dbReference type="NCBI Taxonomy" id="1798496"/>
    <lineage>
        <taxon>Bacteria</taxon>
        <taxon>Candidatus Kaiseribacteriota</taxon>
    </lineage>
</organism>
<dbReference type="GO" id="GO:0008897">
    <property type="term" value="F:holo-[acyl-carrier-protein] synthase activity"/>
    <property type="evidence" value="ECO:0007669"/>
    <property type="project" value="UniProtKB-UniRule"/>
</dbReference>
<reference evidence="10 11" key="1">
    <citation type="journal article" date="2016" name="Nat. Commun.">
        <title>Thousands of microbial genomes shed light on interconnected biogeochemical processes in an aquifer system.</title>
        <authorList>
            <person name="Anantharaman K."/>
            <person name="Brown C.T."/>
            <person name="Hug L.A."/>
            <person name="Sharon I."/>
            <person name="Castelle C.J."/>
            <person name="Probst A.J."/>
            <person name="Thomas B.C."/>
            <person name="Singh A."/>
            <person name="Wilkins M.J."/>
            <person name="Karaoz U."/>
            <person name="Brodie E.L."/>
            <person name="Williams K.H."/>
            <person name="Hubbard S.S."/>
            <person name="Banfield J.F."/>
        </authorList>
    </citation>
    <scope>NUCLEOTIDE SEQUENCE [LARGE SCALE GENOMIC DNA]</scope>
</reference>
<comment type="subcellular location">
    <subcellularLocation>
        <location evidence="8">Cytoplasm</location>
    </subcellularLocation>
</comment>
<keyword evidence="1 8" id="KW-0444">Lipid biosynthesis</keyword>
<comment type="caution">
    <text evidence="10">The sequence shown here is derived from an EMBL/GenBank/DDBJ whole genome shotgun (WGS) entry which is preliminary data.</text>
</comment>
<keyword evidence="3 8" id="KW-0479">Metal-binding</keyword>
<dbReference type="EC" id="2.7.8.7" evidence="8"/>
<evidence type="ECO:0000259" key="9">
    <source>
        <dbReference type="Pfam" id="PF01648"/>
    </source>
</evidence>
<protein>
    <recommendedName>
        <fullName evidence="8">Holo-[acyl-carrier-protein] synthase</fullName>
        <shortName evidence="8">Holo-ACP synthase</shortName>
        <ecNumber evidence="8">2.7.8.7</ecNumber>
    </recommendedName>
    <alternativeName>
        <fullName evidence="8">4'-phosphopantetheinyl transferase AcpS</fullName>
    </alternativeName>
</protein>
<comment type="catalytic activity">
    <reaction evidence="8">
        <text>apo-[ACP] + CoA = holo-[ACP] + adenosine 3',5'-bisphosphate + H(+)</text>
        <dbReference type="Rhea" id="RHEA:12068"/>
        <dbReference type="Rhea" id="RHEA-COMP:9685"/>
        <dbReference type="Rhea" id="RHEA-COMP:9690"/>
        <dbReference type="ChEBI" id="CHEBI:15378"/>
        <dbReference type="ChEBI" id="CHEBI:29999"/>
        <dbReference type="ChEBI" id="CHEBI:57287"/>
        <dbReference type="ChEBI" id="CHEBI:58343"/>
        <dbReference type="ChEBI" id="CHEBI:64479"/>
        <dbReference type="EC" id="2.7.8.7"/>
    </reaction>
</comment>
<name>A0A1F6DT70_9BACT</name>
<dbReference type="GO" id="GO:0000287">
    <property type="term" value="F:magnesium ion binding"/>
    <property type="evidence" value="ECO:0007669"/>
    <property type="project" value="UniProtKB-UniRule"/>
</dbReference>
<dbReference type="GO" id="GO:0006633">
    <property type="term" value="P:fatty acid biosynthetic process"/>
    <property type="evidence" value="ECO:0007669"/>
    <property type="project" value="UniProtKB-UniRule"/>
</dbReference>
<keyword evidence="5 8" id="KW-0460">Magnesium</keyword>
<dbReference type="InterPro" id="IPR002582">
    <property type="entry name" value="ACPS"/>
</dbReference>
<feature type="binding site" evidence="8">
    <location>
        <position position="7"/>
    </location>
    <ligand>
        <name>Mg(2+)</name>
        <dbReference type="ChEBI" id="CHEBI:18420"/>
    </ligand>
</feature>
<dbReference type="GO" id="GO:0005737">
    <property type="term" value="C:cytoplasm"/>
    <property type="evidence" value="ECO:0007669"/>
    <property type="project" value="UniProtKB-SubCell"/>
</dbReference>
<keyword evidence="2 8" id="KW-0808">Transferase</keyword>
<proteinExistence type="inferred from homology"/>
<keyword evidence="6 8" id="KW-0443">Lipid metabolism</keyword>
<accession>A0A1F6DT70</accession>
<dbReference type="Gene3D" id="3.90.470.20">
    <property type="entry name" value="4'-phosphopantetheinyl transferase domain"/>
    <property type="match status" value="1"/>
</dbReference>
<dbReference type="NCBIfam" id="TIGR00516">
    <property type="entry name" value="acpS"/>
    <property type="match status" value="1"/>
</dbReference>
<comment type="similarity">
    <text evidence="8">Belongs to the P-Pant transferase superfamily. AcpS family.</text>
</comment>
<dbReference type="STRING" id="1798496.A3C94_01090"/>
<dbReference type="InterPro" id="IPR008278">
    <property type="entry name" value="4-PPantetheinyl_Trfase_dom"/>
</dbReference>
<keyword evidence="4 8" id="KW-0276">Fatty acid metabolism</keyword>
<feature type="domain" description="4'-phosphopantetheinyl transferase" evidence="9">
    <location>
        <begin position="3"/>
        <end position="93"/>
    </location>
</feature>
<evidence type="ECO:0000256" key="6">
    <source>
        <dbReference type="ARBA" id="ARBA00023098"/>
    </source>
</evidence>
<dbReference type="InterPro" id="IPR037143">
    <property type="entry name" value="4-PPantetheinyl_Trfase_dom_sf"/>
</dbReference>
<dbReference type="Proteomes" id="UP000177232">
    <property type="component" value="Unassembled WGS sequence"/>
</dbReference>
<sequence>MVGIGIDIIESSRFRGKKYTRDSALVKRMFTPHELKYCFSKQDPAQHLAARFAAKEAAWKALSGTKGLPSLPAFLQEVEILHGPDGKPAITFSTPCVKKITAMVSLSHTHTSAVAVVLVTR</sequence>
<keyword evidence="7 8" id="KW-0275">Fatty acid biosynthesis</keyword>
<evidence type="ECO:0000256" key="8">
    <source>
        <dbReference type="HAMAP-Rule" id="MF_00101"/>
    </source>
</evidence>
<dbReference type="SUPFAM" id="SSF56214">
    <property type="entry name" value="4'-phosphopantetheinyl transferase"/>
    <property type="match status" value="1"/>
</dbReference>
<evidence type="ECO:0000256" key="5">
    <source>
        <dbReference type="ARBA" id="ARBA00022842"/>
    </source>
</evidence>
<evidence type="ECO:0000256" key="4">
    <source>
        <dbReference type="ARBA" id="ARBA00022832"/>
    </source>
</evidence>
<dbReference type="AlphaFoldDB" id="A0A1F6DT70"/>
<evidence type="ECO:0000256" key="3">
    <source>
        <dbReference type="ARBA" id="ARBA00022723"/>
    </source>
</evidence>
<dbReference type="InterPro" id="IPR004568">
    <property type="entry name" value="Ppantetheine-prot_Trfase_dom"/>
</dbReference>
<evidence type="ECO:0000256" key="2">
    <source>
        <dbReference type="ARBA" id="ARBA00022679"/>
    </source>
</evidence>
<keyword evidence="8" id="KW-0963">Cytoplasm</keyword>
<feature type="binding site" evidence="8">
    <location>
        <position position="56"/>
    </location>
    <ligand>
        <name>Mg(2+)</name>
        <dbReference type="ChEBI" id="CHEBI:18420"/>
    </ligand>
</feature>
<evidence type="ECO:0000256" key="7">
    <source>
        <dbReference type="ARBA" id="ARBA00023160"/>
    </source>
</evidence>
<comment type="cofactor">
    <cofactor evidence="8">
        <name>Mg(2+)</name>
        <dbReference type="ChEBI" id="CHEBI:18420"/>
    </cofactor>
</comment>
<dbReference type="EMBL" id="MFLJ01000019">
    <property type="protein sequence ID" value="OGG64527.1"/>
    <property type="molecule type" value="Genomic_DNA"/>
</dbReference>
<evidence type="ECO:0000313" key="10">
    <source>
        <dbReference type="EMBL" id="OGG64527.1"/>
    </source>
</evidence>
<gene>
    <name evidence="8" type="primary">acpS</name>
    <name evidence="10" type="ORF">A3C94_01090</name>
</gene>
<dbReference type="Pfam" id="PF01648">
    <property type="entry name" value="ACPS"/>
    <property type="match status" value="1"/>
</dbReference>
<evidence type="ECO:0000313" key="11">
    <source>
        <dbReference type="Proteomes" id="UP000177232"/>
    </source>
</evidence>
<evidence type="ECO:0000256" key="1">
    <source>
        <dbReference type="ARBA" id="ARBA00022516"/>
    </source>
</evidence>
<dbReference type="NCBIfam" id="TIGR00556">
    <property type="entry name" value="pantethn_trn"/>
    <property type="match status" value="1"/>
</dbReference>
<dbReference type="HAMAP" id="MF_00101">
    <property type="entry name" value="AcpS"/>
    <property type="match status" value="1"/>
</dbReference>